<protein>
    <submittedName>
        <fullName evidence="9">TonB-linked outer membrane protein, SusC/RagA family</fullName>
    </submittedName>
</protein>
<evidence type="ECO:0000256" key="6">
    <source>
        <dbReference type="ARBA" id="ARBA00023237"/>
    </source>
</evidence>
<dbReference type="SUPFAM" id="SSF49464">
    <property type="entry name" value="Carboxypeptidase regulatory domain-like"/>
    <property type="match status" value="1"/>
</dbReference>
<accession>A0A1M7ZKF4</accession>
<comment type="subcellular location">
    <subcellularLocation>
        <location evidence="1 7">Cell outer membrane</location>
        <topology evidence="1 7">Multi-pass membrane protein</topology>
    </subcellularLocation>
</comment>
<dbReference type="Pfam" id="PF13715">
    <property type="entry name" value="CarbopepD_reg_2"/>
    <property type="match status" value="1"/>
</dbReference>
<dbReference type="InterPro" id="IPR039426">
    <property type="entry name" value="TonB-dep_rcpt-like"/>
</dbReference>
<evidence type="ECO:0000313" key="10">
    <source>
        <dbReference type="Proteomes" id="UP000184609"/>
    </source>
</evidence>
<comment type="similarity">
    <text evidence="7">Belongs to the TonB-dependent receptor family.</text>
</comment>
<gene>
    <name evidence="9" type="ORF">SAMN04488108_4029</name>
</gene>
<evidence type="ECO:0000256" key="3">
    <source>
        <dbReference type="ARBA" id="ARBA00022452"/>
    </source>
</evidence>
<keyword evidence="6 7" id="KW-0998">Cell outer membrane</keyword>
<dbReference type="AlphaFoldDB" id="A0A1M7ZKF4"/>
<evidence type="ECO:0000256" key="1">
    <source>
        <dbReference type="ARBA" id="ARBA00004571"/>
    </source>
</evidence>
<dbReference type="Proteomes" id="UP000184609">
    <property type="component" value="Unassembled WGS sequence"/>
</dbReference>
<reference evidence="10" key="1">
    <citation type="submission" date="2016-12" db="EMBL/GenBank/DDBJ databases">
        <authorList>
            <person name="Varghese N."/>
            <person name="Submissions S."/>
        </authorList>
    </citation>
    <scope>NUCLEOTIDE SEQUENCE [LARGE SCALE GENOMIC DNA]</scope>
    <source>
        <strain evidence="10">DSM 25035</strain>
    </source>
</reference>
<organism evidence="9 10">
    <name type="scientific">Algoriphagus zhangzhouensis</name>
    <dbReference type="NCBI Taxonomy" id="1073327"/>
    <lineage>
        <taxon>Bacteria</taxon>
        <taxon>Pseudomonadati</taxon>
        <taxon>Bacteroidota</taxon>
        <taxon>Cytophagia</taxon>
        <taxon>Cytophagales</taxon>
        <taxon>Cyclobacteriaceae</taxon>
        <taxon>Algoriphagus</taxon>
    </lineage>
</organism>
<proteinExistence type="inferred from homology"/>
<dbReference type="SUPFAM" id="SSF56935">
    <property type="entry name" value="Porins"/>
    <property type="match status" value="1"/>
</dbReference>
<dbReference type="Pfam" id="PF07715">
    <property type="entry name" value="Plug"/>
    <property type="match status" value="1"/>
</dbReference>
<name>A0A1M7ZKF4_9BACT</name>
<evidence type="ECO:0000313" key="9">
    <source>
        <dbReference type="EMBL" id="SHO65368.1"/>
    </source>
</evidence>
<dbReference type="NCBIfam" id="TIGR04056">
    <property type="entry name" value="OMP_RagA_SusC"/>
    <property type="match status" value="1"/>
</dbReference>
<dbReference type="STRING" id="1073327.SAMN04488108_4029"/>
<dbReference type="RefSeq" id="WP_083586538.1">
    <property type="nucleotide sequence ID" value="NZ_FRXN01000008.1"/>
</dbReference>
<evidence type="ECO:0000256" key="4">
    <source>
        <dbReference type="ARBA" id="ARBA00022692"/>
    </source>
</evidence>
<dbReference type="InterPro" id="IPR036942">
    <property type="entry name" value="Beta-barrel_TonB_sf"/>
</dbReference>
<evidence type="ECO:0000256" key="7">
    <source>
        <dbReference type="PROSITE-ProRule" id="PRU01360"/>
    </source>
</evidence>
<dbReference type="InterPro" id="IPR008969">
    <property type="entry name" value="CarboxyPept-like_regulatory"/>
</dbReference>
<dbReference type="InterPro" id="IPR023996">
    <property type="entry name" value="TonB-dep_OMP_SusC/RagA"/>
</dbReference>
<dbReference type="Gene3D" id="2.60.40.1120">
    <property type="entry name" value="Carboxypeptidase-like, regulatory domain"/>
    <property type="match status" value="1"/>
</dbReference>
<dbReference type="InterPro" id="IPR037066">
    <property type="entry name" value="Plug_dom_sf"/>
</dbReference>
<keyword evidence="2 7" id="KW-0813">Transport</keyword>
<dbReference type="NCBIfam" id="TIGR04057">
    <property type="entry name" value="SusC_RagA_signa"/>
    <property type="match status" value="1"/>
</dbReference>
<keyword evidence="3 7" id="KW-1134">Transmembrane beta strand</keyword>
<evidence type="ECO:0000259" key="8">
    <source>
        <dbReference type="Pfam" id="PF07715"/>
    </source>
</evidence>
<keyword evidence="10" id="KW-1185">Reference proteome</keyword>
<dbReference type="InterPro" id="IPR012910">
    <property type="entry name" value="Plug_dom"/>
</dbReference>
<dbReference type="EMBL" id="FRXN01000008">
    <property type="protein sequence ID" value="SHO65368.1"/>
    <property type="molecule type" value="Genomic_DNA"/>
</dbReference>
<dbReference type="GO" id="GO:0009279">
    <property type="term" value="C:cell outer membrane"/>
    <property type="evidence" value="ECO:0007669"/>
    <property type="project" value="UniProtKB-SubCell"/>
</dbReference>
<dbReference type="Gene3D" id="2.170.130.10">
    <property type="entry name" value="TonB-dependent receptor, plug domain"/>
    <property type="match status" value="1"/>
</dbReference>
<evidence type="ECO:0000256" key="2">
    <source>
        <dbReference type="ARBA" id="ARBA00022448"/>
    </source>
</evidence>
<evidence type="ECO:0000256" key="5">
    <source>
        <dbReference type="ARBA" id="ARBA00023136"/>
    </source>
</evidence>
<dbReference type="InterPro" id="IPR023997">
    <property type="entry name" value="TonB-dep_OMP_SusC/RagA_CS"/>
</dbReference>
<sequence length="1066" mass="118646">MRTLMTKLVYTLAICWGFSFLGIAQTNPRILKGQVTAASDGSSLPGVTVILKGSSKGTVTNEEGQYLLSIPSGERVLTFSFIGYATQEVLVSAHQTQLDVGLIESDLALEGVTVFSTGFQELPLERTTGSFVGIDQELLDRRVSTNLIDRLEDITPGLIFNRDNSRLEPGESISIRGTATLISNSQPLIVVDNLAYDGPLSSINPNDVSSMTVLKDAAAASIWGARAGNGVIVITTKKGSFESPSRVNLTMNLTQVEKPDLFYYPLMSINSLLDKQLELYKNGYYASQIGNRRNPVVNPLAESMYAFEQGEISQAELDSRLQVLRNSDIRRDQEKYFKRSASQQQYALNVSGGSKKHSYLFSAGWDRNLGQDVEADNSRLTLSTRQSWKTFKDKLTLTIGAYWVQAKSYNGMPGTNFFPYDRLADESGNPLPVYQDYSVRFKEANQNLLALDWNYVPLGELGLNKTLSNSNDLRLFAGLDYQIGGGFSLSANYQYWNNRQEGSTHHPLESYVARNLINNYTEIDEIGGLIHHVPMGGILYSNYGSAFSHNVRGQLNYTKTWNGFHSIQAFVGGEVKDYQSQGYQSSSYGYSEENGTSMPVDYLTRWREYATGRSRTIPFGEEFEGRINRFVSVFGNLGYAYKDRYLLNASLRRDASNLFGVATNQKSVPLWSAGLGWIASEEEFLKDRIFDFLKLRFSYGYNGNTNSNVTAVTTANTFGGALNFNTGLPFLGIRTPPNPELRWERIKIVNSGVDFGIKGGRLSGSLDYYQKEGLDLLGNIPLYPSSGFSEATLNYASTQTKGWDLVINSINTTGELKWESSFFLSLVKEEVTGVENNPTGTQLLSYSPSLPTPVIGKPLFSIFSFPFAGLDPDTGDPMGYVDGEASTDYLTIYSEATPENIRFHGSGRPTRFGAFRNTFSYRGWSLSANISYRLGYYFKRPSVSYDNVNLGEISHGDYERRWQEPGDEQTTNVPSDPGARNAYRNGFYLNSSALVEKGDHIRMQDVRLAYTWPKKEGGKPLFNSLETFVYINNLGVLWKATDAVQDPDYILSPSLTTFSFGLRAGF</sequence>
<dbReference type="OrthoDB" id="9768177at2"/>
<keyword evidence="4 7" id="KW-0812">Transmembrane</keyword>
<dbReference type="Gene3D" id="2.40.170.20">
    <property type="entry name" value="TonB-dependent receptor, beta-barrel domain"/>
    <property type="match status" value="1"/>
</dbReference>
<dbReference type="PROSITE" id="PS52016">
    <property type="entry name" value="TONB_DEPENDENT_REC_3"/>
    <property type="match status" value="1"/>
</dbReference>
<feature type="domain" description="TonB-dependent receptor plug" evidence="8">
    <location>
        <begin position="124"/>
        <end position="231"/>
    </location>
</feature>
<keyword evidence="5 7" id="KW-0472">Membrane</keyword>